<name>A0A1B2DNV1_9BACL</name>
<dbReference type="EMBL" id="CP016808">
    <property type="protein sequence ID" value="ANY69371.1"/>
    <property type="molecule type" value="Genomic_DNA"/>
</dbReference>
<evidence type="ECO:0008006" key="2">
    <source>
        <dbReference type="Google" id="ProtNLM"/>
    </source>
</evidence>
<dbReference type="AlphaFoldDB" id="A0A1B2DNV1"/>
<protein>
    <recommendedName>
        <fullName evidence="2">GlcNAc-PI de-N-acetylase</fullName>
    </recommendedName>
</protein>
<gene>
    <name evidence="1" type="ORF">BBD42_24960</name>
</gene>
<organism evidence="1">
    <name type="scientific">Paenibacillus sp. BIHB 4019</name>
    <dbReference type="NCBI Taxonomy" id="1870819"/>
    <lineage>
        <taxon>Bacteria</taxon>
        <taxon>Bacillati</taxon>
        <taxon>Bacillota</taxon>
        <taxon>Bacilli</taxon>
        <taxon>Bacillales</taxon>
        <taxon>Paenibacillaceae</taxon>
        <taxon>Paenibacillus</taxon>
    </lineage>
</organism>
<dbReference type="InterPro" id="IPR003737">
    <property type="entry name" value="GlcNAc_PI_deacetylase-related"/>
</dbReference>
<accession>A0A1B2DNV1</accession>
<dbReference type="SUPFAM" id="SSF102588">
    <property type="entry name" value="LmbE-like"/>
    <property type="match status" value="1"/>
</dbReference>
<dbReference type="Pfam" id="PF02585">
    <property type="entry name" value="PIG-L"/>
    <property type="match status" value="1"/>
</dbReference>
<evidence type="ECO:0000313" key="1">
    <source>
        <dbReference type="EMBL" id="ANY69371.1"/>
    </source>
</evidence>
<dbReference type="Gene3D" id="3.40.50.10320">
    <property type="entry name" value="LmbE-like"/>
    <property type="match status" value="1"/>
</dbReference>
<dbReference type="InterPro" id="IPR024078">
    <property type="entry name" value="LmbE-like_dom_sf"/>
</dbReference>
<sequence length="262" mass="30132">MKHLFLSPHLDDAVISCGDYIDHLVQTGDAVTIMTIYTGAAEQLSMLAKIMHKKFGLRDQNVMEVRLREDQEACFLLGADTIHIGLPECLYRVDEEGQPVYSKLQQLFATATSAEPRAGKIIRAALSDMDFSPYDRIYIPLGIGRHIDHLLVREAAEYITEQSGQALKLMYYRDLPYFFYGTDPHWRSEIAQGMQEIRFTLPAVSLRNKLSAIEQYGSQLRMLWTSRFLMLRHMVVHARSFEDSRMRMPEGTYAFPLYTRAP</sequence>
<proteinExistence type="predicted"/>
<reference evidence="1" key="1">
    <citation type="submission" date="2016-08" db="EMBL/GenBank/DDBJ databases">
        <title>Complete Genome Seqeunce of Paenibacillus sp. BIHB 4019 from tea rhizoplane.</title>
        <authorList>
            <person name="Thakur R."/>
            <person name="Swarnkar M.K."/>
            <person name="Gulati A."/>
        </authorList>
    </citation>
    <scope>NUCLEOTIDE SEQUENCE [LARGE SCALE GENOMIC DNA]</scope>
    <source>
        <strain evidence="1">BIHB4019</strain>
    </source>
</reference>
<dbReference type="RefSeq" id="WP_099520403.1">
    <property type="nucleotide sequence ID" value="NZ_CP016808.1"/>
</dbReference>